<keyword evidence="1" id="KW-0472">Membrane</keyword>
<gene>
    <name evidence="2" type="ORF">H7J73_04075</name>
</gene>
<organism evidence="2 3">
    <name type="scientific">Mycolicibacterium komossense</name>
    <dbReference type="NCBI Taxonomy" id="1779"/>
    <lineage>
        <taxon>Bacteria</taxon>
        <taxon>Bacillati</taxon>
        <taxon>Actinomycetota</taxon>
        <taxon>Actinomycetes</taxon>
        <taxon>Mycobacteriales</taxon>
        <taxon>Mycobacteriaceae</taxon>
        <taxon>Mycolicibacterium</taxon>
    </lineage>
</organism>
<feature type="transmembrane region" description="Helical" evidence="1">
    <location>
        <begin position="210"/>
        <end position="230"/>
    </location>
</feature>
<evidence type="ECO:0008006" key="4">
    <source>
        <dbReference type="Google" id="ProtNLM"/>
    </source>
</evidence>
<feature type="transmembrane region" description="Helical" evidence="1">
    <location>
        <begin position="178"/>
        <end position="198"/>
    </location>
</feature>
<feature type="transmembrane region" description="Helical" evidence="1">
    <location>
        <begin position="82"/>
        <end position="101"/>
    </location>
</feature>
<keyword evidence="1" id="KW-1133">Transmembrane helix</keyword>
<evidence type="ECO:0000256" key="1">
    <source>
        <dbReference type="SAM" id="Phobius"/>
    </source>
</evidence>
<feature type="transmembrane region" description="Helical" evidence="1">
    <location>
        <begin position="275"/>
        <end position="306"/>
    </location>
</feature>
<feature type="transmembrane region" description="Helical" evidence="1">
    <location>
        <begin position="138"/>
        <end position="166"/>
    </location>
</feature>
<dbReference type="EMBL" id="JACKTY010000012">
    <property type="protein sequence ID" value="MCV7225212.1"/>
    <property type="molecule type" value="Genomic_DNA"/>
</dbReference>
<evidence type="ECO:0000313" key="2">
    <source>
        <dbReference type="EMBL" id="MCV7225212.1"/>
    </source>
</evidence>
<reference evidence="2 3" key="1">
    <citation type="journal article" date="2022" name="BMC Genomics">
        <title>Comparative genome analysis of mycobacteria focusing on tRNA and non-coding RNA.</title>
        <authorList>
            <person name="Behra P.R.K."/>
            <person name="Pettersson B.M.F."/>
            <person name="Ramesh M."/>
            <person name="Das S."/>
            <person name="Dasgupta S."/>
            <person name="Kirsebom L.A."/>
        </authorList>
    </citation>
    <scope>NUCLEOTIDE SEQUENCE [LARGE SCALE GENOMIC DNA]</scope>
    <source>
        <strain evidence="2 3">DSM 44078</strain>
    </source>
</reference>
<name>A0ABT3C6X2_9MYCO</name>
<feature type="transmembrane region" description="Helical" evidence="1">
    <location>
        <begin position="113"/>
        <end position="132"/>
    </location>
</feature>
<evidence type="ECO:0000313" key="3">
    <source>
        <dbReference type="Proteomes" id="UP001526201"/>
    </source>
</evidence>
<sequence>MTAVISPDAAERVAAESWFLKRGLPVVLTRRARWRRLWSRSAPALTAFATFMAVMSIINLLPGEDGDPDSVNINGAPSGWDIVVLALIVLIVPATIATGALTARVASTRGRRLAALIAVAIAVACTFLQGALADDLTFLMVTVLTIVVVMLLVGLGIGSVLGWAVRLTGSHLASAGTLFARALPVVLLTVLVFFNSYVWVMATKISRDRMWLVIDFMVLIACAFLLTGIVDRVRPMLAKKTVRNKDIARLIGTPFEEMPDPDTAVPLSRLERFNVIFVVAASQIAQILTVAFVTCAIFFTMGLLALSPDVLADWTHNGPTEGTVLGMQLPVPQPLIHVTMFLGALTFMYISARAVGDGDYRESFLDPLIDDLRFTLVARNRYRTHIGRQPS</sequence>
<keyword evidence="1" id="KW-0812">Transmembrane</keyword>
<comment type="caution">
    <text evidence="2">The sequence shown here is derived from an EMBL/GenBank/DDBJ whole genome shotgun (WGS) entry which is preliminary data.</text>
</comment>
<proteinExistence type="predicted"/>
<feature type="transmembrane region" description="Helical" evidence="1">
    <location>
        <begin position="335"/>
        <end position="355"/>
    </location>
</feature>
<dbReference type="Proteomes" id="UP001526201">
    <property type="component" value="Unassembled WGS sequence"/>
</dbReference>
<feature type="transmembrane region" description="Helical" evidence="1">
    <location>
        <begin position="41"/>
        <end position="62"/>
    </location>
</feature>
<keyword evidence="3" id="KW-1185">Reference proteome</keyword>
<accession>A0ABT3C6X2</accession>
<protein>
    <recommendedName>
        <fullName evidence="4">Integral membrane protein</fullName>
    </recommendedName>
</protein>